<accession>L7F562</accession>
<gene>
    <name evidence="1" type="ORF">STRTUCAR8_01564</name>
</gene>
<comment type="caution">
    <text evidence="1">The sequence shown here is derived from an EMBL/GenBank/DDBJ whole genome shotgun (WGS) entry which is preliminary data.</text>
</comment>
<reference evidence="1 2" key="1">
    <citation type="journal article" date="2011" name="Plasmid">
        <title>Streptomyces turgidiscabies Car8 contains a modular pathogenicity island that shares virulence genes with other actinobacterial plant pathogens.</title>
        <authorList>
            <person name="Huguet-Tapia J.C."/>
            <person name="Badger J.H."/>
            <person name="Loria R."/>
            <person name="Pettis G.S."/>
        </authorList>
    </citation>
    <scope>NUCLEOTIDE SEQUENCE [LARGE SCALE GENOMIC DNA]</scope>
    <source>
        <strain evidence="1 2">Car8</strain>
    </source>
</reference>
<dbReference type="PATRIC" id="fig|698760.3.peg.5104"/>
<dbReference type="Proteomes" id="UP000010931">
    <property type="component" value="Unassembled WGS sequence"/>
</dbReference>
<evidence type="ECO:0000313" key="1">
    <source>
        <dbReference type="EMBL" id="ELP66264.1"/>
    </source>
</evidence>
<dbReference type="AlphaFoldDB" id="L7F562"/>
<name>L7F562_STRT8</name>
<dbReference type="EMBL" id="AEJB01000361">
    <property type="protein sequence ID" value="ELP66264.1"/>
    <property type="molecule type" value="Genomic_DNA"/>
</dbReference>
<sequence length="38" mass="4211">MCPNGQPRPECSESDPCEPCWQDQQADGDAIEASMDLR</sequence>
<organism evidence="1 2">
    <name type="scientific">Streptomyces turgidiscabies (strain Car8)</name>
    <dbReference type="NCBI Taxonomy" id="698760"/>
    <lineage>
        <taxon>Bacteria</taxon>
        <taxon>Bacillati</taxon>
        <taxon>Actinomycetota</taxon>
        <taxon>Actinomycetes</taxon>
        <taxon>Kitasatosporales</taxon>
        <taxon>Streptomycetaceae</taxon>
        <taxon>Streptomyces</taxon>
    </lineage>
</organism>
<keyword evidence="2" id="KW-1185">Reference proteome</keyword>
<proteinExistence type="predicted"/>
<evidence type="ECO:0000313" key="2">
    <source>
        <dbReference type="Proteomes" id="UP000010931"/>
    </source>
</evidence>
<protein>
    <submittedName>
        <fullName evidence="1">Uncharacterized protein</fullName>
    </submittedName>
</protein>